<organism evidence="3 4">
    <name type="scientific">Australozyma saopauloensis</name>
    <dbReference type="NCBI Taxonomy" id="291208"/>
    <lineage>
        <taxon>Eukaryota</taxon>
        <taxon>Fungi</taxon>
        <taxon>Dikarya</taxon>
        <taxon>Ascomycota</taxon>
        <taxon>Saccharomycotina</taxon>
        <taxon>Pichiomycetes</taxon>
        <taxon>Metschnikowiaceae</taxon>
        <taxon>Australozyma</taxon>
    </lineage>
</organism>
<evidence type="ECO:0000256" key="2">
    <source>
        <dbReference type="SAM" id="Phobius"/>
    </source>
</evidence>
<gene>
    <name evidence="3" type="ORF">PUMCH_002336</name>
</gene>
<protein>
    <submittedName>
        <fullName evidence="3">Uncharacterized protein</fullName>
    </submittedName>
</protein>
<keyword evidence="2" id="KW-0812">Transmembrane</keyword>
<keyword evidence="4" id="KW-1185">Reference proteome</keyword>
<dbReference type="Proteomes" id="UP001338582">
    <property type="component" value="Chromosome 3"/>
</dbReference>
<dbReference type="AlphaFoldDB" id="A0AAX4H938"/>
<dbReference type="GeneID" id="88173401"/>
<evidence type="ECO:0000313" key="4">
    <source>
        <dbReference type="Proteomes" id="UP001338582"/>
    </source>
</evidence>
<reference evidence="3 4" key="1">
    <citation type="submission" date="2023-10" db="EMBL/GenBank/DDBJ databases">
        <title>Draft Genome Sequence of Candida saopaulonensis from a very Premature Infant with Sepsis.</title>
        <authorList>
            <person name="Ning Y."/>
            <person name="Dai R."/>
            <person name="Xiao M."/>
            <person name="Xu Y."/>
            <person name="Yan Q."/>
            <person name="Zhang L."/>
        </authorList>
    </citation>
    <scope>NUCLEOTIDE SEQUENCE [LARGE SCALE GENOMIC DNA]</scope>
    <source>
        <strain evidence="3 4">19XY460</strain>
    </source>
</reference>
<evidence type="ECO:0000313" key="3">
    <source>
        <dbReference type="EMBL" id="WPK25037.1"/>
    </source>
</evidence>
<feature type="transmembrane region" description="Helical" evidence="2">
    <location>
        <begin position="249"/>
        <end position="276"/>
    </location>
</feature>
<feature type="compositionally biased region" description="Polar residues" evidence="1">
    <location>
        <begin position="18"/>
        <end position="44"/>
    </location>
</feature>
<accession>A0AAX4H938</accession>
<keyword evidence="2" id="KW-0472">Membrane</keyword>
<feature type="region of interest" description="Disordered" evidence="1">
    <location>
        <begin position="14"/>
        <end position="46"/>
    </location>
</feature>
<proteinExistence type="predicted"/>
<dbReference type="KEGG" id="asau:88173401"/>
<sequence>MKWLERLGIHRRRPSSDLELQNTSESQSGSTLSPQESQESTNKPYSAERLTEFPIEGFYSNLRRDCGIIVGHRTEELKASGLNVDLIEIAVERLLTETFARVDKYQTWETAMIKSTNEMRNGSKPPWRPEPKKWVEDLKLLKTDLKKIFWETNWLYGVSALSSVPFNSLMKELDVCIHGNLSQLSLLYTREYQGVWWNFYIMNHYGISRIVDIPKVIDDHAPAASFAAIFVFFWKNTPKQFEEKYRYRIPVCFGLSVVAFFILVSLANGNVLFYLWSYHPDVKPIYEEAASYFEWPDENWPSPPFCSKIRLRFWRKGGYLPRVGPLVDGEHKDKQE</sequence>
<keyword evidence="2" id="KW-1133">Transmembrane helix</keyword>
<dbReference type="RefSeq" id="XP_062877420.1">
    <property type="nucleotide sequence ID" value="XM_063021350.1"/>
</dbReference>
<evidence type="ECO:0000256" key="1">
    <source>
        <dbReference type="SAM" id="MobiDB-lite"/>
    </source>
</evidence>
<name>A0AAX4H938_9ASCO</name>
<dbReference type="EMBL" id="CP138896">
    <property type="protein sequence ID" value="WPK25037.1"/>
    <property type="molecule type" value="Genomic_DNA"/>
</dbReference>